<dbReference type="InterPro" id="IPR052896">
    <property type="entry name" value="GGT-like_enzyme"/>
</dbReference>
<dbReference type="Gene3D" id="3.40.50.720">
    <property type="entry name" value="NAD(P)-binding Rossmann-like Domain"/>
    <property type="match status" value="1"/>
</dbReference>
<dbReference type="PANTHER" id="PTHR43881">
    <property type="entry name" value="GAMMA-GLUTAMYLTRANSPEPTIDASE (AFU_ORTHOLOGUE AFUA_4G13580)"/>
    <property type="match status" value="1"/>
</dbReference>
<dbReference type="InterPro" id="IPR043137">
    <property type="entry name" value="GGT_ssub_C"/>
</dbReference>
<dbReference type="GO" id="GO:0016491">
    <property type="term" value="F:oxidoreductase activity"/>
    <property type="evidence" value="ECO:0007669"/>
    <property type="project" value="InterPro"/>
</dbReference>
<dbReference type="SUPFAM" id="SSF56235">
    <property type="entry name" value="N-terminal nucleophile aminohydrolases (Ntn hydrolases)"/>
    <property type="match status" value="1"/>
</dbReference>
<dbReference type="InterPro" id="IPR011032">
    <property type="entry name" value="GroES-like_sf"/>
</dbReference>
<dbReference type="Proteomes" id="UP000031186">
    <property type="component" value="Unassembled WGS sequence"/>
</dbReference>
<dbReference type="Gene3D" id="3.90.180.10">
    <property type="entry name" value="Medium-chain alcohol dehydrogenases, catalytic domain"/>
    <property type="match status" value="1"/>
</dbReference>
<organism evidence="2 3">
    <name type="scientific">Metarhizium anisopliae (strain ARSEF 549)</name>
    <dbReference type="NCBI Taxonomy" id="3151832"/>
    <lineage>
        <taxon>Eukaryota</taxon>
        <taxon>Fungi</taxon>
        <taxon>Dikarya</taxon>
        <taxon>Ascomycota</taxon>
        <taxon>Pezizomycotina</taxon>
        <taxon>Sordariomycetes</taxon>
        <taxon>Hypocreomycetidae</taxon>
        <taxon>Hypocreales</taxon>
        <taxon>Clavicipitaceae</taxon>
        <taxon>Metarhizium</taxon>
    </lineage>
</organism>
<dbReference type="HOGENOM" id="CLU_502555_0_0_1"/>
<dbReference type="VEuPathDB" id="FungiDB:MAN_00015"/>
<dbReference type="MEROPS" id="T03.025"/>
<proteinExistence type="predicted"/>
<dbReference type="InterPro" id="IPR036291">
    <property type="entry name" value="NAD(P)-bd_dom_sf"/>
</dbReference>
<gene>
    <name evidence="2" type="ORF">MAN_00015</name>
</gene>
<accession>A0A0B4FXL1</accession>
<evidence type="ECO:0000259" key="1">
    <source>
        <dbReference type="SMART" id="SM00829"/>
    </source>
</evidence>
<comment type="caution">
    <text evidence="2">The sequence shown here is derived from an EMBL/GenBank/DDBJ whole genome shotgun (WGS) entry which is preliminary data.</text>
</comment>
<dbReference type="Pfam" id="PF01019">
    <property type="entry name" value="G_glu_transpept"/>
    <property type="match status" value="1"/>
</dbReference>
<feature type="non-terminal residue" evidence="2">
    <location>
        <position position="1"/>
    </location>
</feature>
<sequence>MAQQPEEQMRAARLVKYKSPYELQSISIPKPGPRDLLFKVGAAGYCHTDYQVWEGVYQSETPMTPSHEPVGTIVSVGPAVDNWQVGDRIGALLFRHACGKCQGCLKTKNEGGRTDLRFCTNVSMAGIKDDGALAEYMIADASNAVKLPDSVTFEQAAPLMCAGATVWGAIKAAELKPGAFVGVIGIGGLGSLAIQFLKALGHPTVAIDRRPEALELAAQVPLKPDLIVDSGSKSACKDITSWADNEGLAAVIVCTDDVPVNEWSLKLLRIHGRCVVVGVPTAPFQFSAFDLIFKELSVVGSLVATVEEAQYLAERAKLFNPARATHNKEHGNPFLSPALQSSDTVYFTVSDSEGNVASFINSNYDGFGTGIIPRGCGFTLQNRGHNFSLDPDHPNKLEPRKRPYHTIIPGMITNLADGSLHSSFGVIGGFMQPQGHMQVLLGLAIARLSPQEALDAPRICVAARMLEERVEDWTVSVEESMPEETIQGLRDLGHQIEIVTGWDRSLFGRGQIISCSLDPVTQIPVWSAGSDPRGDGAAYPAI</sequence>
<evidence type="ECO:0000313" key="3">
    <source>
        <dbReference type="Proteomes" id="UP000031186"/>
    </source>
</evidence>
<evidence type="ECO:0000313" key="2">
    <source>
        <dbReference type="EMBL" id="KID70416.1"/>
    </source>
</evidence>
<dbReference type="InterPro" id="IPR029055">
    <property type="entry name" value="Ntn_hydrolases_N"/>
</dbReference>
<name>A0A0B4FXL1_METAF</name>
<dbReference type="InterPro" id="IPR020843">
    <property type="entry name" value="ER"/>
</dbReference>
<dbReference type="SUPFAM" id="SSF51735">
    <property type="entry name" value="NAD(P)-binding Rossmann-fold domains"/>
    <property type="match status" value="1"/>
</dbReference>
<dbReference type="Pfam" id="PF08240">
    <property type="entry name" value="ADH_N"/>
    <property type="match status" value="1"/>
</dbReference>
<dbReference type="SMART" id="SM00829">
    <property type="entry name" value="PKS_ER"/>
    <property type="match status" value="1"/>
</dbReference>
<feature type="domain" description="Enoyl reductase (ER)" evidence="1">
    <location>
        <begin position="21"/>
        <end position="335"/>
    </location>
</feature>
<reference evidence="2 3" key="1">
    <citation type="journal article" date="2014" name="Proc. Natl. Acad. Sci. U.S.A.">
        <title>Trajectory and genomic determinants of fungal-pathogen speciation and host adaptation.</title>
        <authorList>
            <person name="Hu X."/>
            <person name="Xiao G."/>
            <person name="Zheng P."/>
            <person name="Shang Y."/>
            <person name="Su Y."/>
            <person name="Zhang X."/>
            <person name="Liu X."/>
            <person name="Zhan S."/>
            <person name="St Leger R.J."/>
            <person name="Wang C."/>
        </authorList>
    </citation>
    <scope>NUCLEOTIDE SEQUENCE [LARGE SCALE GENOMIC DNA]</scope>
    <source>
        <strain evidence="2 3">ARSEF 549</strain>
    </source>
</reference>
<dbReference type="SUPFAM" id="SSF50129">
    <property type="entry name" value="GroES-like"/>
    <property type="match status" value="1"/>
</dbReference>
<dbReference type="Gene3D" id="3.60.20.40">
    <property type="match status" value="1"/>
</dbReference>
<dbReference type="AlphaFoldDB" id="A0A0B4FXL1"/>
<dbReference type="PANTHER" id="PTHR43881:SF1">
    <property type="entry name" value="GAMMA-GLUTAMYLTRANSPEPTIDASE (AFU_ORTHOLOGUE AFUA_4G13580)"/>
    <property type="match status" value="1"/>
</dbReference>
<keyword evidence="3" id="KW-1185">Reference proteome</keyword>
<dbReference type="EMBL" id="AZNF01000001">
    <property type="protein sequence ID" value="KID70416.1"/>
    <property type="molecule type" value="Genomic_DNA"/>
</dbReference>
<protein>
    <submittedName>
        <fullName evidence="2">Gamma-glutamyltranspeptidase</fullName>
    </submittedName>
</protein>
<dbReference type="InterPro" id="IPR013154">
    <property type="entry name" value="ADH-like_N"/>
</dbReference>